<comment type="subcellular location">
    <subcellularLocation>
        <location evidence="1">Cell membrane</location>
        <topology evidence="1">Multi-pass membrane protein</topology>
    </subcellularLocation>
</comment>
<feature type="transmembrane region" description="Helical" evidence="9">
    <location>
        <begin position="7"/>
        <end position="26"/>
    </location>
</feature>
<keyword evidence="3 9" id="KW-0812">Transmembrane</keyword>
<evidence type="ECO:0000313" key="11">
    <source>
        <dbReference type="EMBL" id="RXQ97556.1"/>
    </source>
</evidence>
<accession>A0A4Q1JQC5</accession>
<keyword evidence="7" id="KW-0479">Metal-binding</keyword>
<feature type="active site" evidence="6">
    <location>
        <position position="312"/>
    </location>
</feature>
<sequence>MKQRLSFFLASALGWIAFMIFIRFAFSIYQYSQTSLLGLGEILLSFIYGLYHDISITGYILMLTGLILSLSITLPGKKLKLLFQVLFGILILISLSIAVPNFELFRNWGFHIDGTVLSYLKTPKEAAASTATSTYILLFGLFVAIFTITYKLFNRFLISKIDAIKPTKLKFLPVLLLITASMIIPIRGGLGIAPMNVGYVYHSANTYANLLSVNPIWNFSYSLKKLKKNKRIKLLSDEEVQTRYAEMIESKIIDQDSILKSKSPNIVLIVLESFTSAIIEELGGKKGVTPNFHSLSDEGIMFTNFYGIGDRTKIGTVGIFSGFPSLPKKPVIEYHKKVQNLPSLCKTFKQQGYNSKFYYGGDLHFASMNSFLSNIGFNNTITMEDFPSELNTSKWGVHDEYLFDRLYHDITLEKEPFFKACLTLSSHEPFEVPMETVIKGKDENSLFMNSAYYTDKCLGEFIARLKKLPSWDNTLVILLADHGSRYVGNFVPSDPVKYKIPMLWLGGCLKQKGLKVPKYGCQPDLANTLLSQMGIDDSEFKIGKNLFNKSQRGYAYFTYNNGFGFVDSTQSLVFDLNSNKWKSEIDKHEDAKTVLQYLDYSFFKL</sequence>
<keyword evidence="5 9" id="KW-0472">Membrane</keyword>
<dbReference type="SUPFAM" id="SSF53649">
    <property type="entry name" value="Alkaline phosphatase-like"/>
    <property type="match status" value="1"/>
</dbReference>
<comment type="caution">
    <text evidence="11">The sequence shown here is derived from an EMBL/GenBank/DDBJ whole genome shotgun (WGS) entry which is preliminary data.</text>
</comment>
<evidence type="ECO:0000313" key="12">
    <source>
        <dbReference type="Proteomes" id="UP000289703"/>
    </source>
</evidence>
<feature type="transmembrane region" description="Helical" evidence="9">
    <location>
        <begin position="135"/>
        <end position="153"/>
    </location>
</feature>
<dbReference type="GO" id="GO:0046872">
    <property type="term" value="F:metal ion binding"/>
    <property type="evidence" value="ECO:0007669"/>
    <property type="project" value="UniProtKB-KW"/>
</dbReference>
<keyword evidence="2" id="KW-1003">Cell membrane</keyword>
<dbReference type="CDD" id="cd16015">
    <property type="entry name" value="LTA_synthase"/>
    <property type="match status" value="1"/>
</dbReference>
<dbReference type="InterPro" id="IPR050448">
    <property type="entry name" value="OpgB/LTA_synthase_biosynth"/>
</dbReference>
<feature type="binding site" evidence="8">
    <location>
        <position position="272"/>
    </location>
    <ligand>
        <name>Mn(2+)</name>
        <dbReference type="ChEBI" id="CHEBI:29035"/>
    </ligand>
</feature>
<dbReference type="InterPro" id="IPR000917">
    <property type="entry name" value="Sulfatase_N"/>
</dbReference>
<feature type="binding site" evidence="8">
    <location>
        <position position="312"/>
    </location>
    <ligand>
        <name>Mn(2+)</name>
        <dbReference type="ChEBI" id="CHEBI:29035"/>
    </ligand>
</feature>
<dbReference type="GO" id="GO:0005886">
    <property type="term" value="C:plasma membrane"/>
    <property type="evidence" value="ECO:0007669"/>
    <property type="project" value="UniProtKB-SubCell"/>
</dbReference>
<evidence type="ECO:0000256" key="7">
    <source>
        <dbReference type="PIRSR" id="PIRSR005091-2"/>
    </source>
</evidence>
<dbReference type="AlphaFoldDB" id="A0A4Q1JQC5"/>
<name>A0A4Q1JQC5_9BACT</name>
<keyword evidence="4 9" id="KW-1133">Transmembrane helix</keyword>
<dbReference type="PANTHER" id="PTHR47371:SF3">
    <property type="entry name" value="PHOSPHOGLYCEROL TRANSFERASE I"/>
    <property type="match status" value="1"/>
</dbReference>
<evidence type="ECO:0000256" key="8">
    <source>
        <dbReference type="PIRSR" id="PIRSR005091-3"/>
    </source>
</evidence>
<dbReference type="InterPro" id="IPR017850">
    <property type="entry name" value="Alkaline_phosphatase_core_sf"/>
</dbReference>
<dbReference type="PANTHER" id="PTHR47371">
    <property type="entry name" value="LIPOTEICHOIC ACID SYNTHASE"/>
    <property type="match status" value="1"/>
</dbReference>
<keyword evidence="7" id="KW-0464">Manganese</keyword>
<feature type="binding site" evidence="7">
    <location>
        <position position="427"/>
    </location>
    <ligand>
        <name>substrate</name>
    </ligand>
</feature>
<feature type="binding site" evidence="8">
    <location>
        <position position="482"/>
    </location>
    <ligand>
        <name>Mn(2+)</name>
        <dbReference type="ChEBI" id="CHEBI:29035"/>
    </ligand>
</feature>
<evidence type="ECO:0000256" key="1">
    <source>
        <dbReference type="ARBA" id="ARBA00004651"/>
    </source>
</evidence>
<feature type="domain" description="Sulfatase N-terminal" evidence="10">
    <location>
        <begin position="264"/>
        <end position="535"/>
    </location>
</feature>
<evidence type="ECO:0000256" key="9">
    <source>
        <dbReference type="SAM" id="Phobius"/>
    </source>
</evidence>
<dbReference type="Proteomes" id="UP000289703">
    <property type="component" value="Unassembled WGS sequence"/>
</dbReference>
<feature type="transmembrane region" description="Helical" evidence="9">
    <location>
        <begin position="81"/>
        <end position="99"/>
    </location>
</feature>
<evidence type="ECO:0000259" key="10">
    <source>
        <dbReference type="Pfam" id="PF00884"/>
    </source>
</evidence>
<evidence type="ECO:0000256" key="5">
    <source>
        <dbReference type="ARBA" id="ARBA00023136"/>
    </source>
</evidence>
<feature type="binding site" evidence="8">
    <location>
        <position position="481"/>
    </location>
    <ligand>
        <name>Mn(2+)</name>
        <dbReference type="ChEBI" id="CHEBI:29035"/>
    </ligand>
</feature>
<organism evidence="11 12">
    <name type="scientific">Ancylomarina salipaludis</name>
    <dbReference type="NCBI Taxonomy" id="2501299"/>
    <lineage>
        <taxon>Bacteria</taxon>
        <taxon>Pseudomonadati</taxon>
        <taxon>Bacteroidota</taxon>
        <taxon>Bacteroidia</taxon>
        <taxon>Marinilabiliales</taxon>
        <taxon>Marinifilaceae</taxon>
        <taxon>Ancylomarina</taxon>
    </lineage>
</organism>
<dbReference type="InterPro" id="IPR012160">
    <property type="entry name" value="LtaS-like"/>
</dbReference>
<evidence type="ECO:0000256" key="2">
    <source>
        <dbReference type="ARBA" id="ARBA00022475"/>
    </source>
</evidence>
<protein>
    <submittedName>
        <fullName evidence="11">Alkaline phosphatase family protein</fullName>
    </submittedName>
</protein>
<evidence type="ECO:0000256" key="3">
    <source>
        <dbReference type="ARBA" id="ARBA00022692"/>
    </source>
</evidence>
<evidence type="ECO:0000256" key="6">
    <source>
        <dbReference type="PIRSR" id="PIRSR005091-1"/>
    </source>
</evidence>
<proteinExistence type="predicted"/>
<dbReference type="Pfam" id="PF00884">
    <property type="entry name" value="Sulfatase"/>
    <property type="match status" value="1"/>
</dbReference>
<keyword evidence="12" id="KW-1185">Reference proteome</keyword>
<dbReference type="PIRSF" id="PIRSF005091">
    <property type="entry name" value="Mmb_sulf_HI1246"/>
    <property type="match status" value="1"/>
</dbReference>
<dbReference type="EMBL" id="SAXA01000001">
    <property type="protein sequence ID" value="RXQ97556.1"/>
    <property type="molecule type" value="Genomic_DNA"/>
</dbReference>
<gene>
    <name evidence="11" type="ORF">EO244_01320</name>
</gene>
<dbReference type="Gene3D" id="3.30.1120.80">
    <property type="match status" value="1"/>
</dbReference>
<dbReference type="RefSeq" id="WP_129252177.1">
    <property type="nucleotide sequence ID" value="NZ_SAXA01000001.1"/>
</dbReference>
<feature type="transmembrane region" description="Helical" evidence="9">
    <location>
        <begin position="46"/>
        <end position="69"/>
    </location>
</feature>
<dbReference type="OrthoDB" id="9777768at2"/>
<feature type="transmembrane region" description="Helical" evidence="9">
    <location>
        <begin position="174"/>
        <end position="194"/>
    </location>
</feature>
<reference evidence="11 12" key="1">
    <citation type="submission" date="2019-01" db="EMBL/GenBank/DDBJ databases">
        <title>Ancylomarina salipaludis sp. nov., isolated from a salt marsh.</title>
        <authorList>
            <person name="Yoon J.-H."/>
        </authorList>
    </citation>
    <scope>NUCLEOTIDE SEQUENCE [LARGE SCALE GENOMIC DNA]</scope>
    <source>
        <strain evidence="11 12">SHSM-M15</strain>
    </source>
</reference>
<dbReference type="Gene3D" id="3.40.720.10">
    <property type="entry name" value="Alkaline Phosphatase, subunit A"/>
    <property type="match status" value="1"/>
</dbReference>
<evidence type="ECO:0000256" key="4">
    <source>
        <dbReference type="ARBA" id="ARBA00022989"/>
    </source>
</evidence>